<feature type="transmembrane region" description="Helical" evidence="1">
    <location>
        <begin position="12"/>
        <end position="34"/>
    </location>
</feature>
<dbReference type="AlphaFoldDB" id="A0A6S6TA62"/>
<name>A0A6S6TA62_9BACT</name>
<feature type="transmembrane region" description="Helical" evidence="1">
    <location>
        <begin position="76"/>
        <end position="93"/>
    </location>
</feature>
<feature type="transmembrane region" description="Helical" evidence="1">
    <location>
        <begin position="46"/>
        <end position="64"/>
    </location>
</feature>
<accession>A0A6S6TA62</accession>
<keyword evidence="1" id="KW-1133">Transmembrane helix</keyword>
<keyword evidence="1" id="KW-0472">Membrane</keyword>
<evidence type="ECO:0000313" key="2">
    <source>
        <dbReference type="EMBL" id="CAA6820221.1"/>
    </source>
</evidence>
<evidence type="ECO:0000256" key="1">
    <source>
        <dbReference type="SAM" id="Phobius"/>
    </source>
</evidence>
<feature type="transmembrane region" description="Helical" evidence="1">
    <location>
        <begin position="147"/>
        <end position="168"/>
    </location>
</feature>
<sequence length="176" mass="21158">MSFKIIEKSLLPLFLATIFIVAFHWQFTTIYAYLIEHFTEEKLSTLYAHLFIYSFLSFSLFLFFMNLFNQFFKSKLFIIIISIMLLTFYGLSYEIHYDPIKYFMNYPLTINGLMSMVLFLVSILIYALYSMFITLFNKLIPFSHSFILLFISLVYSVWFINFYCYPIATILTQFKH</sequence>
<protein>
    <submittedName>
        <fullName evidence="2">Uncharacterized protein</fullName>
    </submittedName>
</protein>
<reference evidence="2" key="1">
    <citation type="submission" date="2020-01" db="EMBL/GenBank/DDBJ databases">
        <authorList>
            <person name="Meier V. D."/>
            <person name="Meier V D."/>
        </authorList>
    </citation>
    <scope>NUCLEOTIDE SEQUENCE</scope>
    <source>
        <strain evidence="2">HLG_WM_MAG_03</strain>
    </source>
</reference>
<feature type="transmembrane region" description="Helical" evidence="1">
    <location>
        <begin position="113"/>
        <end position="135"/>
    </location>
</feature>
<keyword evidence="1" id="KW-0812">Transmembrane</keyword>
<organism evidence="2">
    <name type="scientific">uncultured Sulfurovum sp</name>
    <dbReference type="NCBI Taxonomy" id="269237"/>
    <lineage>
        <taxon>Bacteria</taxon>
        <taxon>Pseudomonadati</taxon>
        <taxon>Campylobacterota</taxon>
        <taxon>Epsilonproteobacteria</taxon>
        <taxon>Campylobacterales</taxon>
        <taxon>Sulfurovaceae</taxon>
        <taxon>Sulfurovum</taxon>
        <taxon>environmental samples</taxon>
    </lineage>
</organism>
<dbReference type="EMBL" id="CACVAR010000309">
    <property type="protein sequence ID" value="CAA6820221.1"/>
    <property type="molecule type" value="Genomic_DNA"/>
</dbReference>
<proteinExistence type="predicted"/>
<gene>
    <name evidence="2" type="ORF">HELGO_WM21310</name>
</gene>